<comment type="caution">
    <text evidence="1">The sequence shown here is derived from an EMBL/GenBank/DDBJ whole genome shotgun (WGS) entry which is preliminary data.</text>
</comment>
<name>A0A814D576_9BILA</name>
<accession>A0A814D576</accession>
<dbReference type="Proteomes" id="UP000663860">
    <property type="component" value="Unassembled WGS sequence"/>
</dbReference>
<gene>
    <name evidence="1" type="ORF">IZO911_LOCUS15001</name>
    <name evidence="2" type="ORF">KXQ929_LOCUS28816</name>
</gene>
<proteinExistence type="predicted"/>
<organism evidence="1 3">
    <name type="scientific">Adineta steineri</name>
    <dbReference type="NCBI Taxonomy" id="433720"/>
    <lineage>
        <taxon>Eukaryota</taxon>
        <taxon>Metazoa</taxon>
        <taxon>Spiralia</taxon>
        <taxon>Gnathifera</taxon>
        <taxon>Rotifera</taxon>
        <taxon>Eurotatoria</taxon>
        <taxon>Bdelloidea</taxon>
        <taxon>Adinetida</taxon>
        <taxon>Adinetidae</taxon>
        <taxon>Adineta</taxon>
    </lineage>
</organism>
<evidence type="ECO:0000313" key="2">
    <source>
        <dbReference type="EMBL" id="CAF4006769.1"/>
    </source>
</evidence>
<protein>
    <submittedName>
        <fullName evidence="1">Uncharacterized protein</fullName>
    </submittedName>
</protein>
<evidence type="ECO:0000313" key="1">
    <source>
        <dbReference type="EMBL" id="CAF0951027.1"/>
    </source>
</evidence>
<dbReference type="Proteomes" id="UP000663868">
    <property type="component" value="Unassembled WGS sequence"/>
</dbReference>
<sequence>MNEKIYLEYLPEVKSRRSFSRQQITSSITERLAQTCRIACGIVGLSNAVGEACNTEGYRLAKRQTNLSDTLSQLLDASQSAPQNTRQTLGHNSIQSLGLDLLPRRVRILAQTLAQSDIASLGDTLALLLTQLLNTINSLGLGLGVSGVLAPSLSADFECSLKCCCAGKNGDCCTLNGDSSDCCSGYTCGLYVCVPTTDYGRRNEPRQIKQLEAD</sequence>
<dbReference type="EMBL" id="CAJOBB010002897">
    <property type="protein sequence ID" value="CAF4006769.1"/>
    <property type="molecule type" value="Genomic_DNA"/>
</dbReference>
<evidence type="ECO:0000313" key="3">
    <source>
        <dbReference type="Proteomes" id="UP000663860"/>
    </source>
</evidence>
<dbReference type="AlphaFoldDB" id="A0A814D576"/>
<dbReference type="EMBL" id="CAJNOE010000127">
    <property type="protein sequence ID" value="CAF0951027.1"/>
    <property type="molecule type" value="Genomic_DNA"/>
</dbReference>
<reference evidence="1" key="1">
    <citation type="submission" date="2021-02" db="EMBL/GenBank/DDBJ databases">
        <authorList>
            <person name="Nowell W R."/>
        </authorList>
    </citation>
    <scope>NUCLEOTIDE SEQUENCE</scope>
</reference>